<dbReference type="EMBL" id="HBKQ01024606">
    <property type="protein sequence ID" value="CAE2242656.1"/>
    <property type="molecule type" value="Transcribed_RNA"/>
</dbReference>
<proteinExistence type="predicted"/>
<protein>
    <submittedName>
        <fullName evidence="2">Uncharacterized protein</fullName>
    </submittedName>
</protein>
<gene>
    <name evidence="2" type="ORF">OAUR00152_LOCUS16796</name>
</gene>
<evidence type="ECO:0000313" key="2">
    <source>
        <dbReference type="EMBL" id="CAE2242656.1"/>
    </source>
</evidence>
<keyword evidence="1" id="KW-1133">Transmembrane helix</keyword>
<dbReference type="AlphaFoldDB" id="A0A7S4MTS3"/>
<feature type="transmembrane region" description="Helical" evidence="1">
    <location>
        <begin position="12"/>
        <end position="34"/>
    </location>
</feature>
<name>A0A7S4MTS3_9STRA</name>
<sequence>MRLHATRRGVLKLLFAFVLEEIVTIPINISYTLLVAPSLLVKEEAKYPIPPRISADITRASRADENDTHNGLESHINIAKAAVENFRSSDNRVLIDGHSLWLRTGGPEALIQLALAFRELLPNATYFFFDPDVTVKAKFTIDPRFLTEYPNATAINTISSAEFKRGDILILPELRGCNTTWVDSGVKVYMWVLRSLERRPSYHSEMVAAGCRTIAHNNYIRDESLQWRDHRPYLLRPYVTPSLLPKPKVTFQARTERIIWINAEVGGDLVKVLQDVCTSPTYNLTCKAQKIEGIPQYRLPVFYQRGTIVFEQSMKGSERSILEAVIHGNIFVTTNRLGGKNRMDLPMPERNMLASNATSSDFAPVFRRIFEHYEEEWRDYETFRRLYRDELSHNSLVSEVKSFLWDISERQVA</sequence>
<evidence type="ECO:0000256" key="1">
    <source>
        <dbReference type="SAM" id="Phobius"/>
    </source>
</evidence>
<organism evidence="2">
    <name type="scientific">Odontella aurita</name>
    <dbReference type="NCBI Taxonomy" id="265563"/>
    <lineage>
        <taxon>Eukaryota</taxon>
        <taxon>Sar</taxon>
        <taxon>Stramenopiles</taxon>
        <taxon>Ochrophyta</taxon>
        <taxon>Bacillariophyta</taxon>
        <taxon>Mediophyceae</taxon>
        <taxon>Biddulphiophycidae</taxon>
        <taxon>Eupodiscales</taxon>
        <taxon>Odontellaceae</taxon>
        <taxon>Odontella</taxon>
    </lineage>
</organism>
<reference evidence="2" key="1">
    <citation type="submission" date="2021-01" db="EMBL/GenBank/DDBJ databases">
        <authorList>
            <person name="Corre E."/>
            <person name="Pelletier E."/>
            <person name="Niang G."/>
            <person name="Scheremetjew M."/>
            <person name="Finn R."/>
            <person name="Kale V."/>
            <person name="Holt S."/>
            <person name="Cochrane G."/>
            <person name="Meng A."/>
            <person name="Brown T."/>
            <person name="Cohen L."/>
        </authorList>
    </citation>
    <scope>NUCLEOTIDE SEQUENCE</scope>
    <source>
        <strain evidence="2">Isolate 1302-5</strain>
    </source>
</reference>
<accession>A0A7S4MTS3</accession>
<keyword evidence="1" id="KW-0472">Membrane</keyword>
<keyword evidence="1" id="KW-0812">Transmembrane</keyword>